<dbReference type="InterPro" id="IPR001753">
    <property type="entry name" value="Enoyl-CoA_hydra/iso"/>
</dbReference>
<protein>
    <recommendedName>
        <fullName evidence="5">Enoyl-CoA hydratase</fullName>
    </recommendedName>
</protein>
<reference evidence="3 4" key="1">
    <citation type="journal article" date="2024" name="Commun. Biol.">
        <title>Comparative genomic analysis of thermophilic fungi reveals convergent evolutionary adaptations and gene losses.</title>
        <authorList>
            <person name="Steindorff A.S."/>
            <person name="Aguilar-Pontes M.V."/>
            <person name="Robinson A.J."/>
            <person name="Andreopoulos B."/>
            <person name="LaButti K."/>
            <person name="Kuo A."/>
            <person name="Mondo S."/>
            <person name="Riley R."/>
            <person name="Otillar R."/>
            <person name="Haridas S."/>
            <person name="Lipzen A."/>
            <person name="Grimwood J."/>
            <person name="Schmutz J."/>
            <person name="Clum A."/>
            <person name="Reid I.D."/>
            <person name="Moisan M.C."/>
            <person name="Butler G."/>
            <person name="Nguyen T.T.M."/>
            <person name="Dewar K."/>
            <person name="Conant G."/>
            <person name="Drula E."/>
            <person name="Henrissat B."/>
            <person name="Hansel C."/>
            <person name="Singer S."/>
            <person name="Hutchinson M.I."/>
            <person name="de Vries R.P."/>
            <person name="Natvig D.O."/>
            <person name="Powell A.J."/>
            <person name="Tsang A."/>
            <person name="Grigoriev I.V."/>
        </authorList>
    </citation>
    <scope>NUCLEOTIDE SEQUENCE [LARGE SCALE GENOMIC DNA]</scope>
    <source>
        <strain evidence="3 4">ATCC 22073</strain>
    </source>
</reference>
<dbReference type="InterPro" id="IPR014748">
    <property type="entry name" value="Enoyl-CoA_hydra_C"/>
</dbReference>
<evidence type="ECO:0000313" key="4">
    <source>
        <dbReference type="Proteomes" id="UP001600064"/>
    </source>
</evidence>
<evidence type="ECO:0008006" key="5">
    <source>
        <dbReference type="Google" id="ProtNLM"/>
    </source>
</evidence>
<dbReference type="RefSeq" id="XP_070863257.1">
    <property type="nucleotide sequence ID" value="XM_071013819.1"/>
</dbReference>
<feature type="compositionally biased region" description="Basic residues" evidence="2">
    <location>
        <begin position="1"/>
        <end position="11"/>
    </location>
</feature>
<keyword evidence="4" id="KW-1185">Reference proteome</keyword>
<keyword evidence="1" id="KW-0456">Lyase</keyword>
<organism evidence="3 4">
    <name type="scientific">Remersonia thermophila</name>
    <dbReference type="NCBI Taxonomy" id="72144"/>
    <lineage>
        <taxon>Eukaryota</taxon>
        <taxon>Fungi</taxon>
        <taxon>Dikarya</taxon>
        <taxon>Ascomycota</taxon>
        <taxon>Pezizomycotina</taxon>
        <taxon>Sordariomycetes</taxon>
        <taxon>Sordariomycetidae</taxon>
        <taxon>Sordariales</taxon>
        <taxon>Sordariales incertae sedis</taxon>
        <taxon>Remersonia</taxon>
    </lineage>
</organism>
<proteinExistence type="predicted"/>
<gene>
    <name evidence="3" type="ORF">VTJ83DRAFT_7040</name>
</gene>
<evidence type="ECO:0000256" key="2">
    <source>
        <dbReference type="SAM" id="MobiDB-lite"/>
    </source>
</evidence>
<dbReference type="PANTHER" id="PTHR11941:SF152">
    <property type="entry name" value="ENOYL-COA HYDRATASE_ISOMERASE FAMILY PROTEIN (AFU_ORTHOLOGUE AFUA_3G03410)"/>
    <property type="match status" value="1"/>
</dbReference>
<evidence type="ECO:0000256" key="1">
    <source>
        <dbReference type="ARBA" id="ARBA00023239"/>
    </source>
</evidence>
<dbReference type="Gene3D" id="1.10.12.10">
    <property type="entry name" value="Lyase 2-enoyl-coa Hydratase, Chain A, domain 2"/>
    <property type="match status" value="1"/>
</dbReference>
<dbReference type="Gene3D" id="3.90.226.10">
    <property type="entry name" value="2-enoyl-CoA Hydratase, Chain A, domain 1"/>
    <property type="match status" value="1"/>
</dbReference>
<dbReference type="EMBL" id="JAZGUE010000007">
    <property type="protein sequence ID" value="KAL2264530.1"/>
    <property type="molecule type" value="Genomic_DNA"/>
</dbReference>
<sequence>MARHLAHRLPTRPHPDAGHRPRAEILQLATMVQPRPPVHHEHFYVSYPAEHVIQVTINRPDKLNCINKATSREIALVWEQLDNDETLWVGIITGVGRAFCTGADLHEWNKMNETGEVNSMAAPGLAGLPRRAGKKPVIAAVNGLCLGGGFEMVANCDLVVASTSAKFALPEARRGIVPVAGCLPRLTRTLGLQRTMDLVLTGRQVDAKTLSDWGLVTRLVEGGDAEVAKAALEVAQDMCRNSPDALVVGRRGVRMAWEDGDVETAVSALEKDWYPLLMKGDNFAEGIRAFVERRAPQWKDSKL</sequence>
<evidence type="ECO:0000313" key="3">
    <source>
        <dbReference type="EMBL" id="KAL2264530.1"/>
    </source>
</evidence>
<dbReference type="InterPro" id="IPR029045">
    <property type="entry name" value="ClpP/crotonase-like_dom_sf"/>
</dbReference>
<comment type="caution">
    <text evidence="3">The sequence shown here is derived from an EMBL/GenBank/DDBJ whole genome shotgun (WGS) entry which is preliminary data.</text>
</comment>
<feature type="region of interest" description="Disordered" evidence="2">
    <location>
        <begin position="1"/>
        <end position="20"/>
    </location>
</feature>
<dbReference type="Pfam" id="PF00378">
    <property type="entry name" value="ECH_1"/>
    <property type="match status" value="1"/>
</dbReference>
<dbReference type="SUPFAM" id="SSF52096">
    <property type="entry name" value="ClpP/crotonase"/>
    <property type="match status" value="1"/>
</dbReference>
<dbReference type="GeneID" id="98128463"/>
<dbReference type="PANTHER" id="PTHR11941">
    <property type="entry name" value="ENOYL-COA HYDRATASE-RELATED"/>
    <property type="match status" value="1"/>
</dbReference>
<accession>A0ABR4D2G9</accession>
<dbReference type="Proteomes" id="UP001600064">
    <property type="component" value="Unassembled WGS sequence"/>
</dbReference>
<name>A0ABR4D2G9_9PEZI</name>
<dbReference type="CDD" id="cd06558">
    <property type="entry name" value="crotonase-like"/>
    <property type="match status" value="1"/>
</dbReference>